<evidence type="ECO:0000256" key="1">
    <source>
        <dbReference type="SAM" id="Phobius"/>
    </source>
</evidence>
<dbReference type="Proteomes" id="UP000316621">
    <property type="component" value="Chromosome 3"/>
</dbReference>
<keyword evidence="1" id="KW-0812">Transmembrane</keyword>
<feature type="transmembrane region" description="Helical" evidence="1">
    <location>
        <begin position="33"/>
        <end position="55"/>
    </location>
</feature>
<dbReference type="EMBL" id="CM010717">
    <property type="protein sequence ID" value="RZC54013.1"/>
    <property type="molecule type" value="Genomic_DNA"/>
</dbReference>
<evidence type="ECO:0000313" key="2">
    <source>
        <dbReference type="EMBL" id="RZC54013.1"/>
    </source>
</evidence>
<proteinExistence type="predicted"/>
<gene>
    <name evidence="2" type="ORF">C5167_012867</name>
</gene>
<dbReference type="AlphaFoldDB" id="A0A4Y7IYP8"/>
<dbReference type="PANTHER" id="PTHR44372">
    <property type="entry name" value="ELONGATION FACTOR 1-GAMMA 1-RELATED"/>
    <property type="match status" value="1"/>
</dbReference>
<name>A0A4Y7IYP8_PAPSO</name>
<protein>
    <submittedName>
        <fullName evidence="2">Uncharacterized protein</fullName>
    </submittedName>
</protein>
<organism evidence="2 3">
    <name type="scientific">Papaver somniferum</name>
    <name type="common">Opium poppy</name>
    <dbReference type="NCBI Taxonomy" id="3469"/>
    <lineage>
        <taxon>Eukaryota</taxon>
        <taxon>Viridiplantae</taxon>
        <taxon>Streptophyta</taxon>
        <taxon>Embryophyta</taxon>
        <taxon>Tracheophyta</taxon>
        <taxon>Spermatophyta</taxon>
        <taxon>Magnoliopsida</taxon>
        <taxon>Ranunculales</taxon>
        <taxon>Papaveraceae</taxon>
        <taxon>Papaveroideae</taxon>
        <taxon>Papaver</taxon>
    </lineage>
</organism>
<keyword evidence="1" id="KW-0472">Membrane</keyword>
<accession>A0A4Y7IYP8</accession>
<keyword evidence="1" id="KW-1133">Transmembrane helix</keyword>
<dbReference type="GO" id="GO:0004364">
    <property type="term" value="F:glutathione transferase activity"/>
    <property type="evidence" value="ECO:0007669"/>
    <property type="project" value="InterPro"/>
</dbReference>
<dbReference type="InterPro" id="IPR044628">
    <property type="entry name" value="EF-1-gamma_plant"/>
</dbReference>
<evidence type="ECO:0000313" key="3">
    <source>
        <dbReference type="Proteomes" id="UP000316621"/>
    </source>
</evidence>
<keyword evidence="3" id="KW-1185">Reference proteome</keyword>
<dbReference type="Gramene" id="RZC54013">
    <property type="protein sequence ID" value="RZC54013"/>
    <property type="gene ID" value="C5167_012867"/>
</dbReference>
<sequence length="147" mass="16697">MAAVDLQLFCWPMKRLRKLILIPKDVHLASNTYVVGHSVALTVIIMNTGFSLFMIKSFTSDLTMVNLPNFFKRIVVGKQTEKNCSYRSLRQRTLSICCPLGFGSCMIKGDSIWFCSCICNNVKTISIITLTRLGFLQRMDLARKHVL</sequence>
<reference evidence="2 3" key="1">
    <citation type="journal article" date="2018" name="Science">
        <title>The opium poppy genome and morphinan production.</title>
        <authorList>
            <person name="Guo L."/>
            <person name="Winzer T."/>
            <person name="Yang X."/>
            <person name="Li Y."/>
            <person name="Ning Z."/>
            <person name="He Z."/>
            <person name="Teodor R."/>
            <person name="Lu Y."/>
            <person name="Bowser T.A."/>
            <person name="Graham I.A."/>
            <person name="Ye K."/>
        </authorList>
    </citation>
    <scope>NUCLEOTIDE SEQUENCE [LARGE SCALE GENOMIC DNA]</scope>
    <source>
        <strain evidence="3">cv. HN1</strain>
        <tissue evidence="2">Leaves</tissue>
    </source>
</reference>
<dbReference type="PANTHER" id="PTHR44372:SF1">
    <property type="entry name" value="ELONGATION FACTOR 1-GAMMA 3"/>
    <property type="match status" value="1"/>
</dbReference>
<dbReference type="STRING" id="3469.A0A4Y7IYP8"/>